<gene>
    <name evidence="1" type="ORF">NJ75_02671</name>
</gene>
<dbReference type="PATRIC" id="fig|48936.3.peg.2678"/>
<reference evidence="1 2" key="1">
    <citation type="submission" date="2014-10" db="EMBL/GenBank/DDBJ databases">
        <title>Draft genome sequence of Novosphingobium subterraneum DSM 12447.</title>
        <authorList>
            <person name="Gan H.M."/>
            <person name="Gan H.Y."/>
            <person name="Savka M.A."/>
        </authorList>
    </citation>
    <scope>NUCLEOTIDE SEQUENCE [LARGE SCALE GENOMIC DNA]</scope>
    <source>
        <strain evidence="1 2">DSM 12447</strain>
    </source>
</reference>
<protein>
    <submittedName>
        <fullName evidence="1">Uncharacterized protein</fullName>
    </submittedName>
</protein>
<proteinExistence type="predicted"/>
<sequence length="41" mass="4793">MLNSEKMNGDNFVTFGCGIYHTPQFFSNFAHTKYSFYALYT</sequence>
<accession>A0A0B9A8I8</accession>
<comment type="caution">
    <text evidence="1">The sequence shown here is derived from an EMBL/GenBank/DDBJ whole genome shotgun (WGS) entry which is preliminary data.</text>
</comment>
<name>A0A0B9A8I8_9SPHN</name>
<keyword evidence="2" id="KW-1185">Reference proteome</keyword>
<dbReference type="Proteomes" id="UP000031338">
    <property type="component" value="Unassembled WGS sequence"/>
</dbReference>
<evidence type="ECO:0000313" key="2">
    <source>
        <dbReference type="Proteomes" id="UP000031338"/>
    </source>
</evidence>
<organism evidence="1 2">
    <name type="scientific">Novosphingobium subterraneum</name>
    <dbReference type="NCBI Taxonomy" id="48936"/>
    <lineage>
        <taxon>Bacteria</taxon>
        <taxon>Pseudomonadati</taxon>
        <taxon>Pseudomonadota</taxon>
        <taxon>Alphaproteobacteria</taxon>
        <taxon>Sphingomonadales</taxon>
        <taxon>Sphingomonadaceae</taxon>
        <taxon>Novosphingobium</taxon>
    </lineage>
</organism>
<dbReference type="EMBL" id="JRVC01000012">
    <property type="protein sequence ID" value="KHS45652.1"/>
    <property type="molecule type" value="Genomic_DNA"/>
</dbReference>
<evidence type="ECO:0000313" key="1">
    <source>
        <dbReference type="EMBL" id="KHS45652.1"/>
    </source>
</evidence>
<dbReference type="AlphaFoldDB" id="A0A0B9A8I8"/>